<dbReference type="PANTHER" id="PTHR46409">
    <property type="entry name" value="HTH PSQ-TYPE DOMAIN-CONTAINING PROTEIN"/>
    <property type="match status" value="1"/>
</dbReference>
<dbReference type="InParanoid" id="B3SB97"/>
<reference evidence="2 3" key="1">
    <citation type="journal article" date="2008" name="Nature">
        <title>The Trichoplax genome and the nature of placozoans.</title>
        <authorList>
            <person name="Srivastava M."/>
            <person name="Begovic E."/>
            <person name="Chapman J."/>
            <person name="Putnam N.H."/>
            <person name="Hellsten U."/>
            <person name="Kawashima T."/>
            <person name="Kuo A."/>
            <person name="Mitros T."/>
            <person name="Salamov A."/>
            <person name="Carpenter M.L."/>
            <person name="Signorovitch A.Y."/>
            <person name="Moreno M.A."/>
            <person name="Kamm K."/>
            <person name="Grimwood J."/>
            <person name="Schmutz J."/>
            <person name="Shapiro H."/>
            <person name="Grigoriev I.V."/>
            <person name="Buss L.W."/>
            <person name="Schierwater B."/>
            <person name="Dellaporta S.L."/>
            <person name="Rokhsar D.S."/>
        </authorList>
    </citation>
    <scope>NUCLEOTIDE SEQUENCE [LARGE SCALE GENOMIC DNA]</scope>
    <source>
        <strain evidence="2 3">Grell-BS-1999</strain>
    </source>
</reference>
<protein>
    <submittedName>
        <fullName evidence="2">Uncharacterized protein</fullName>
    </submittedName>
</protein>
<dbReference type="CTD" id="6758724"/>
<dbReference type="HOGENOM" id="CLU_018111_0_0_1"/>
<dbReference type="PANTHER" id="PTHR46409:SF1">
    <property type="entry name" value="HTH PSQ-TYPE DOMAIN-CONTAINING PROTEIN"/>
    <property type="match status" value="1"/>
</dbReference>
<dbReference type="EMBL" id="DS985264">
    <property type="protein sequence ID" value="EDV19921.1"/>
    <property type="molecule type" value="Genomic_DNA"/>
</dbReference>
<evidence type="ECO:0000313" key="3">
    <source>
        <dbReference type="Proteomes" id="UP000009022"/>
    </source>
</evidence>
<evidence type="ECO:0000256" key="1">
    <source>
        <dbReference type="SAM" id="MobiDB-lite"/>
    </source>
</evidence>
<name>B3SB97_TRIAD</name>
<dbReference type="eggNOG" id="ENOG502RZHU">
    <property type="taxonomic scope" value="Eukaryota"/>
</dbReference>
<dbReference type="GeneID" id="6758724"/>
<accession>B3SB97</accession>
<organism evidence="2 3">
    <name type="scientific">Trichoplax adhaerens</name>
    <name type="common">Trichoplax reptans</name>
    <dbReference type="NCBI Taxonomy" id="10228"/>
    <lineage>
        <taxon>Eukaryota</taxon>
        <taxon>Metazoa</taxon>
        <taxon>Placozoa</taxon>
        <taxon>Uniplacotomia</taxon>
        <taxon>Trichoplacea</taxon>
        <taxon>Trichoplacidae</taxon>
        <taxon>Trichoplax</taxon>
    </lineage>
</organism>
<evidence type="ECO:0000313" key="2">
    <source>
        <dbReference type="EMBL" id="EDV19921.1"/>
    </source>
</evidence>
<proteinExistence type="predicted"/>
<gene>
    <name evidence="2" type="ORF">TRIADDRAFT_61538</name>
</gene>
<dbReference type="OMA" id="ARECERY"/>
<dbReference type="KEGG" id="tad:TRIADDRAFT_61538"/>
<dbReference type="AlphaFoldDB" id="B3SB97"/>
<dbReference type="OrthoDB" id="6617942at2759"/>
<dbReference type="Proteomes" id="UP000009022">
    <property type="component" value="Unassembled WGS sequence"/>
</dbReference>
<feature type="region of interest" description="Disordered" evidence="1">
    <location>
        <begin position="258"/>
        <end position="299"/>
    </location>
</feature>
<sequence length="822" mass="94816">MESTRNCPIFGTPKELDNYVLPKIEDVVRFYDYIKTNGNKAKIVDIENGCQHDIIKYVAEQVAAAWILASIPIIPHKEVVERVSMYIKERQILVLVPNADQNNLIYQRKIDQFWNNSQKLFDICTCQCLSEMVCQHRNNQRVSKKRKDFLLDQRTDRKLTDDRIQYKNGKVMRPGEIRKRRNVSNEIMCILSSNFEQLRQSASEKNDRKSYKSDSCYTDCVKRKGYHLRRHAARRQAKLIKLHKKLLNSDSENYQANEKKLNPDFLGSSDVSSKGGMKIDDSDVNASEDTWHPSPKGKLGANKLRASPFAGAVIVNQLRIPLPALARECERYNISDRKGAAIATAVLQDFNIVNEKNLSGVIDSSKLRRERKKYRDSIVVSNFALSNLYFDGKRDKCIANIQMGKKRYRREKIEEHITMLSEPNHEYIGHVTPVQGSSKYIVDAMIDFFQSNRIFIDGLQVIGCDGTNVNIGPKGGVIRLLEERLNKPIHWFVCLLHLNELPFRRLFQQLDAVNEEVGLYTGPIGKSIFNTPFNANLSSTDGISFQKLKCDLPEFKSIEELSCDQKYLYQICTAISKGYCEIDLSRRYPGNISNARWLTTANRILRVYIATSTPSKSLQIITNYIIKVYTPLWFAIKAKPQCTYGPRHFFQLIRLSRFLASNQQKIIDEVIQRNAYFAHPENLLLAMLTDDDKSLRESAFEKILFARRYIKRINVRQFKIPKIDFNAASYAEMIDWQREAITEPPLTMPLSELELRQIVETGDDSHFDAYPCHMQAVERIIRLVTAASTSVYGYERREGLIRSTLKSRKITKGSRKADFKCR</sequence>
<dbReference type="RefSeq" id="XP_002117511.1">
    <property type="nucleotide sequence ID" value="XM_002117475.1"/>
</dbReference>
<keyword evidence="3" id="KW-1185">Reference proteome</keyword>